<accession>A0A417YLD7</accession>
<dbReference type="Proteomes" id="UP000285456">
    <property type="component" value="Unassembled WGS sequence"/>
</dbReference>
<sequence length="126" mass="13887">MSIKKSLAGLLALMMVMSISVPLHVFAASGAGTEPMEPVNEMMVELHDDFFNPDVITIASGESTELLLENVGQKQHTFTVEKLGIDAELQPREQKTITIEPQEAGTYELICRFHENEGMVGEVIIK</sequence>
<organism evidence="5 6">
    <name type="scientific">Oceanobacillus profundus</name>
    <dbReference type="NCBI Taxonomy" id="372463"/>
    <lineage>
        <taxon>Bacteria</taxon>
        <taxon>Bacillati</taxon>
        <taxon>Bacillota</taxon>
        <taxon>Bacilli</taxon>
        <taxon>Bacillales</taxon>
        <taxon>Bacillaceae</taxon>
        <taxon>Oceanobacillus</taxon>
    </lineage>
</organism>
<evidence type="ECO:0000256" key="3">
    <source>
        <dbReference type="SAM" id="SignalP"/>
    </source>
</evidence>
<protein>
    <submittedName>
        <fullName evidence="5">Cupredoxin domain-containing protein</fullName>
    </submittedName>
</protein>
<evidence type="ECO:0000256" key="2">
    <source>
        <dbReference type="ARBA" id="ARBA00023008"/>
    </source>
</evidence>
<dbReference type="RefSeq" id="WP_095310024.1">
    <property type="nucleotide sequence ID" value="NZ_JBHTNL010000006.1"/>
</dbReference>
<reference evidence="5 6" key="1">
    <citation type="journal article" date="2007" name="Int. J. Syst. Evol. Microbiol.">
        <title>Oceanobacillus profundus sp. nov., isolated from a deep-sea sediment core.</title>
        <authorList>
            <person name="Kim Y.G."/>
            <person name="Choi D.H."/>
            <person name="Hyun S."/>
            <person name="Cho B.C."/>
        </authorList>
    </citation>
    <scope>NUCLEOTIDE SEQUENCE [LARGE SCALE GENOMIC DNA]</scope>
    <source>
        <strain evidence="5 6">DSM 18246</strain>
    </source>
</reference>
<dbReference type="Pfam" id="PF13473">
    <property type="entry name" value="Cupredoxin_1"/>
    <property type="match status" value="1"/>
</dbReference>
<evidence type="ECO:0000313" key="6">
    <source>
        <dbReference type="Proteomes" id="UP000285456"/>
    </source>
</evidence>
<name>A0A417YLD7_9BACI</name>
<dbReference type="GO" id="GO:0046872">
    <property type="term" value="F:metal ion binding"/>
    <property type="evidence" value="ECO:0007669"/>
    <property type="project" value="UniProtKB-KW"/>
</dbReference>
<keyword evidence="6" id="KW-1185">Reference proteome</keyword>
<evidence type="ECO:0000256" key="1">
    <source>
        <dbReference type="ARBA" id="ARBA00022723"/>
    </source>
</evidence>
<dbReference type="InterPro" id="IPR008972">
    <property type="entry name" value="Cupredoxin"/>
</dbReference>
<evidence type="ECO:0000259" key="4">
    <source>
        <dbReference type="Pfam" id="PF13473"/>
    </source>
</evidence>
<dbReference type="OrthoDB" id="9816061at2"/>
<keyword evidence="2" id="KW-0186">Copper</keyword>
<keyword evidence="1" id="KW-0479">Metal-binding</keyword>
<dbReference type="PANTHER" id="PTHR38439">
    <property type="entry name" value="AURACYANIN-B"/>
    <property type="match status" value="1"/>
</dbReference>
<feature type="chain" id="PRO_5019539069" evidence="3">
    <location>
        <begin position="28"/>
        <end position="126"/>
    </location>
</feature>
<dbReference type="Gene3D" id="2.60.40.420">
    <property type="entry name" value="Cupredoxins - blue copper proteins"/>
    <property type="match status" value="1"/>
</dbReference>
<keyword evidence="3" id="KW-0732">Signal</keyword>
<dbReference type="InterPro" id="IPR028096">
    <property type="entry name" value="EfeO_Cupredoxin"/>
</dbReference>
<dbReference type="InterPro" id="IPR050845">
    <property type="entry name" value="Cu-binding_ET"/>
</dbReference>
<gene>
    <name evidence="5" type="ORF">D1B32_03235</name>
</gene>
<dbReference type="SUPFAM" id="SSF49503">
    <property type="entry name" value="Cupredoxins"/>
    <property type="match status" value="1"/>
</dbReference>
<dbReference type="PANTHER" id="PTHR38439:SF3">
    <property type="entry name" value="COPPER-RESISTANT CUPROPROTEIN COPI"/>
    <property type="match status" value="1"/>
</dbReference>
<feature type="domain" description="EfeO-type cupredoxin-like" evidence="4">
    <location>
        <begin position="34"/>
        <end position="124"/>
    </location>
</feature>
<comment type="caution">
    <text evidence="5">The sequence shown here is derived from an EMBL/GenBank/DDBJ whole genome shotgun (WGS) entry which is preliminary data.</text>
</comment>
<dbReference type="AlphaFoldDB" id="A0A417YLD7"/>
<feature type="signal peptide" evidence="3">
    <location>
        <begin position="1"/>
        <end position="27"/>
    </location>
</feature>
<proteinExistence type="predicted"/>
<evidence type="ECO:0000313" key="5">
    <source>
        <dbReference type="EMBL" id="RHW34201.1"/>
    </source>
</evidence>
<dbReference type="EMBL" id="QWEH01000002">
    <property type="protein sequence ID" value="RHW34201.1"/>
    <property type="molecule type" value="Genomic_DNA"/>
</dbReference>